<keyword evidence="2" id="KW-1185">Reference proteome</keyword>
<name>A0A370N1S7_9BURK</name>
<gene>
    <name evidence="1" type="ORF">DLM46_28275</name>
</gene>
<sequence>MAKLRLPAQVAALPCFHALTLDEIIRMLSLLRERYLVLVGQRQNTFTPVEGGYNVSTVEFGPTAMRFVYYTNGRQVILIDLQVIRNMTLDALHDFLVITRVRYTEEPIEEGWMSSYCNPSGLQYAASSSLKTGKVVSAEYGIVPEEPQMEYDGPWVSGGSDVSNAQAMDQQIVPLLIRDHVVNSPQGPGIFVNLELTRAGVPGRNSLTATLGNAFQ</sequence>
<dbReference type="EMBL" id="QHKS01000022">
    <property type="protein sequence ID" value="RDJ99568.1"/>
    <property type="molecule type" value="Genomic_DNA"/>
</dbReference>
<dbReference type="AlphaFoldDB" id="A0A370N1S7"/>
<protein>
    <submittedName>
        <fullName evidence="1">Uncharacterized protein</fullName>
    </submittedName>
</protein>
<dbReference type="Proteomes" id="UP000254875">
    <property type="component" value="Unassembled WGS sequence"/>
</dbReference>
<accession>A0A370N1S7</accession>
<proteinExistence type="predicted"/>
<evidence type="ECO:0000313" key="2">
    <source>
        <dbReference type="Proteomes" id="UP000254875"/>
    </source>
</evidence>
<reference evidence="2" key="1">
    <citation type="submission" date="2018-05" db="EMBL/GenBank/DDBJ databases">
        <authorList>
            <person name="Feng T."/>
        </authorList>
    </citation>
    <scope>NUCLEOTIDE SEQUENCE [LARGE SCALE GENOMIC DNA]</scope>
    <source>
        <strain evidence="2">S27</strain>
    </source>
</reference>
<organism evidence="1 2">
    <name type="scientific">Paraburkholderia lacunae</name>
    <dbReference type="NCBI Taxonomy" id="2211104"/>
    <lineage>
        <taxon>Bacteria</taxon>
        <taxon>Pseudomonadati</taxon>
        <taxon>Pseudomonadota</taxon>
        <taxon>Betaproteobacteria</taxon>
        <taxon>Burkholderiales</taxon>
        <taxon>Burkholderiaceae</taxon>
        <taxon>Paraburkholderia</taxon>
    </lineage>
</organism>
<evidence type="ECO:0000313" key="1">
    <source>
        <dbReference type="EMBL" id="RDJ99568.1"/>
    </source>
</evidence>
<comment type="caution">
    <text evidence="1">The sequence shown here is derived from an EMBL/GenBank/DDBJ whole genome shotgun (WGS) entry which is preliminary data.</text>
</comment>
<dbReference type="RefSeq" id="WP_115105869.1">
    <property type="nucleotide sequence ID" value="NZ_QHKS01000022.1"/>
</dbReference>